<sequence>MRLANIWLNLYSKISHKHSMRIENDSCVERCSENAMQKERTFGHKRIQFMIMPMIYKMGIIMTMLVVITVISFKGLMIGVALFVLKLSTIFGKFFTGQSAGTWMLPQHLHQLPQPIHFHLHNSGPFETHTETGWETVGNGGFYENYYYKG</sequence>
<evidence type="ECO:0000313" key="3">
    <source>
        <dbReference type="RefSeq" id="XP_011503474.1"/>
    </source>
</evidence>
<accession>A0AAJ7E0S9</accession>
<protein>
    <submittedName>
        <fullName evidence="3">Uncharacterized protein LOC105366656 isoform X2</fullName>
    </submittedName>
</protein>
<reference evidence="3" key="1">
    <citation type="submission" date="2025-08" db="UniProtKB">
        <authorList>
            <consortium name="RefSeq"/>
        </authorList>
    </citation>
    <scope>IDENTIFICATION</scope>
</reference>
<evidence type="ECO:0000256" key="1">
    <source>
        <dbReference type="SAM" id="Phobius"/>
    </source>
</evidence>
<dbReference type="GeneID" id="105366656"/>
<keyword evidence="1" id="KW-1133">Transmembrane helix</keyword>
<dbReference type="RefSeq" id="XP_011503474.1">
    <property type="nucleotide sequence ID" value="XM_011505172.1"/>
</dbReference>
<proteinExistence type="predicted"/>
<dbReference type="Proteomes" id="UP000695007">
    <property type="component" value="Unplaced"/>
</dbReference>
<name>A0AAJ7E0S9_9HYME</name>
<organism evidence="2 3">
    <name type="scientific">Ceratosolen solmsi marchali</name>
    <dbReference type="NCBI Taxonomy" id="326594"/>
    <lineage>
        <taxon>Eukaryota</taxon>
        <taxon>Metazoa</taxon>
        <taxon>Ecdysozoa</taxon>
        <taxon>Arthropoda</taxon>
        <taxon>Hexapoda</taxon>
        <taxon>Insecta</taxon>
        <taxon>Pterygota</taxon>
        <taxon>Neoptera</taxon>
        <taxon>Endopterygota</taxon>
        <taxon>Hymenoptera</taxon>
        <taxon>Apocrita</taxon>
        <taxon>Proctotrupomorpha</taxon>
        <taxon>Chalcidoidea</taxon>
        <taxon>Agaonidae</taxon>
        <taxon>Agaoninae</taxon>
        <taxon>Ceratosolen</taxon>
    </lineage>
</organism>
<gene>
    <name evidence="3" type="primary">LOC105366656</name>
</gene>
<keyword evidence="1" id="KW-0472">Membrane</keyword>
<keyword evidence="1" id="KW-0812">Transmembrane</keyword>
<feature type="transmembrane region" description="Helical" evidence="1">
    <location>
        <begin position="60"/>
        <end position="85"/>
    </location>
</feature>
<dbReference type="AlphaFoldDB" id="A0AAJ7E0S9"/>
<evidence type="ECO:0000313" key="2">
    <source>
        <dbReference type="Proteomes" id="UP000695007"/>
    </source>
</evidence>
<keyword evidence="2" id="KW-1185">Reference proteome</keyword>